<dbReference type="Gene3D" id="3.40.630.10">
    <property type="entry name" value="Zn peptidases"/>
    <property type="match status" value="1"/>
</dbReference>
<keyword evidence="6" id="KW-0482">Metalloprotease</keyword>
<evidence type="ECO:0000256" key="1">
    <source>
        <dbReference type="ARBA" id="ARBA00009528"/>
    </source>
</evidence>
<organism evidence="6 7">
    <name type="scientific">Phytophthora megakarya</name>
    <dbReference type="NCBI Taxonomy" id="4795"/>
    <lineage>
        <taxon>Eukaryota</taxon>
        <taxon>Sar</taxon>
        <taxon>Stramenopiles</taxon>
        <taxon>Oomycota</taxon>
        <taxon>Peronosporomycetes</taxon>
        <taxon>Peronosporales</taxon>
        <taxon>Peronosporaceae</taxon>
        <taxon>Phytophthora</taxon>
    </lineage>
</organism>
<dbReference type="AlphaFoldDB" id="A0A225VFJ6"/>
<gene>
    <name evidence="6" type="ORF">PHMEG_00025033</name>
</gene>
<keyword evidence="2" id="KW-0031">Aminopeptidase</keyword>
<evidence type="ECO:0000313" key="7">
    <source>
        <dbReference type="Proteomes" id="UP000198211"/>
    </source>
</evidence>
<dbReference type="Pfam" id="PF00883">
    <property type="entry name" value="Peptidase_M17"/>
    <property type="match status" value="1"/>
</dbReference>
<keyword evidence="7" id="KW-1185">Reference proteome</keyword>
<keyword evidence="3 6" id="KW-0645">Protease</keyword>
<protein>
    <submittedName>
        <fullName evidence="6">Metalloprotease</fullName>
    </submittedName>
</protein>
<dbReference type="PANTHER" id="PTHR11963:SF48">
    <property type="entry name" value="DIPEPTIDASE B, ISOFORM A"/>
    <property type="match status" value="1"/>
</dbReference>
<dbReference type="Proteomes" id="UP000198211">
    <property type="component" value="Unassembled WGS sequence"/>
</dbReference>
<evidence type="ECO:0000256" key="4">
    <source>
        <dbReference type="ARBA" id="ARBA00022801"/>
    </source>
</evidence>
<dbReference type="GO" id="GO:0006508">
    <property type="term" value="P:proteolysis"/>
    <property type="evidence" value="ECO:0007669"/>
    <property type="project" value="UniProtKB-KW"/>
</dbReference>
<keyword evidence="4" id="KW-0378">Hydrolase</keyword>
<dbReference type="STRING" id="4795.A0A225VFJ6"/>
<dbReference type="SUPFAM" id="SSF53187">
    <property type="entry name" value="Zn-dependent exopeptidases"/>
    <property type="match status" value="1"/>
</dbReference>
<dbReference type="EMBL" id="NBNE01005620">
    <property type="protein sequence ID" value="OWZ03270.1"/>
    <property type="molecule type" value="Genomic_DNA"/>
</dbReference>
<proteinExistence type="inferred from homology"/>
<dbReference type="OrthoDB" id="412814at2759"/>
<evidence type="ECO:0000313" key="6">
    <source>
        <dbReference type="EMBL" id="OWZ03270.1"/>
    </source>
</evidence>
<dbReference type="PRINTS" id="PR00481">
    <property type="entry name" value="LAMNOPPTDASE"/>
</dbReference>
<dbReference type="InterPro" id="IPR000819">
    <property type="entry name" value="Peptidase_M17_C"/>
</dbReference>
<comment type="caution">
    <text evidence="6">The sequence shown here is derived from an EMBL/GenBank/DDBJ whole genome shotgun (WGS) entry which is preliminary data.</text>
</comment>
<name>A0A225VFJ6_9STRA</name>
<accession>A0A225VFJ6</accession>
<feature type="domain" description="Cytosol aminopeptidase" evidence="5">
    <location>
        <begin position="45"/>
        <end position="157"/>
    </location>
</feature>
<sequence>MFPGHTDSWFAAGAVTGHWRLILRLRTSCIPMRALAVAQYTNLKITCRGIYGVGKAATHKAALVCLNHVPGGADEKDVAMVGKGIIVETGGLSIKAGGFMERDMGRSASLLIAFVAACHTKNTTDRHRSCGAVCIETSVGQPASTRVEDVLMMYSGT</sequence>
<comment type="similarity">
    <text evidence="1">Belongs to the peptidase M17 family.</text>
</comment>
<evidence type="ECO:0000259" key="5">
    <source>
        <dbReference type="Pfam" id="PF00883"/>
    </source>
</evidence>
<dbReference type="GO" id="GO:0005737">
    <property type="term" value="C:cytoplasm"/>
    <property type="evidence" value="ECO:0007669"/>
    <property type="project" value="InterPro"/>
</dbReference>
<dbReference type="GO" id="GO:0070006">
    <property type="term" value="F:metalloaminopeptidase activity"/>
    <property type="evidence" value="ECO:0007669"/>
    <property type="project" value="InterPro"/>
</dbReference>
<dbReference type="InterPro" id="IPR011356">
    <property type="entry name" value="Leucine_aapep/pepB"/>
</dbReference>
<evidence type="ECO:0000256" key="2">
    <source>
        <dbReference type="ARBA" id="ARBA00022438"/>
    </source>
</evidence>
<evidence type="ECO:0000256" key="3">
    <source>
        <dbReference type="ARBA" id="ARBA00022670"/>
    </source>
</evidence>
<reference evidence="7" key="1">
    <citation type="submission" date="2017-03" db="EMBL/GenBank/DDBJ databases">
        <title>Phytopthora megakarya and P. palmivora, two closely related causual agents of cacao black pod achieved similar genome size and gene model numbers by different mechanisms.</title>
        <authorList>
            <person name="Ali S."/>
            <person name="Shao J."/>
            <person name="Larry D.J."/>
            <person name="Kronmiller B."/>
            <person name="Shen D."/>
            <person name="Strem M.D."/>
            <person name="Melnick R.L."/>
            <person name="Guiltinan M.J."/>
            <person name="Tyler B.M."/>
            <person name="Meinhardt L.W."/>
            <person name="Bailey B.A."/>
        </authorList>
    </citation>
    <scope>NUCLEOTIDE SEQUENCE [LARGE SCALE GENOMIC DNA]</scope>
    <source>
        <strain evidence="7">zdho120</strain>
    </source>
</reference>
<dbReference type="GO" id="GO:0030145">
    <property type="term" value="F:manganese ion binding"/>
    <property type="evidence" value="ECO:0007669"/>
    <property type="project" value="InterPro"/>
</dbReference>
<dbReference type="PANTHER" id="PTHR11963">
    <property type="entry name" value="LEUCINE AMINOPEPTIDASE-RELATED"/>
    <property type="match status" value="1"/>
</dbReference>